<organism evidence="1 2">
    <name type="scientific">uncultured phage cr77_1</name>
    <dbReference type="NCBI Taxonomy" id="2986410"/>
    <lineage>
        <taxon>Viruses</taxon>
        <taxon>Duplodnaviria</taxon>
        <taxon>Heunggongvirae</taxon>
        <taxon>Uroviricota</taxon>
        <taxon>Caudoviricetes</taxon>
        <taxon>Crassvirales</taxon>
        <taxon>Suoliviridae</taxon>
        <taxon>Boorivirinae</taxon>
        <taxon>Canhaevirus</taxon>
        <taxon>Canhaevirus faecalis</taxon>
    </lineage>
</organism>
<dbReference type="RefSeq" id="YP_010359360.1">
    <property type="nucleotide sequence ID" value="NC_062772.1"/>
</dbReference>
<proteinExistence type="predicted"/>
<dbReference type="GeneID" id="75692135"/>
<accession>A0AAE7V3Y9</accession>
<evidence type="ECO:0000313" key="2">
    <source>
        <dbReference type="Proteomes" id="UP000827562"/>
    </source>
</evidence>
<gene>
    <name evidence="1" type="primary">gp_16558</name>
</gene>
<reference evidence="1 2" key="1">
    <citation type="submission" date="2021-04" db="EMBL/GenBank/DDBJ databases">
        <authorList>
            <person name="Shkoporov A.N."/>
            <person name="Stockdale S.R."/>
            <person name="Guerin E."/>
            <person name="Ross R.P."/>
            <person name="Hill C."/>
        </authorList>
    </citation>
    <scope>NUCLEOTIDE SEQUENCE [LARGE SCALE GENOMIC DNA]</scope>
    <source>
        <strain evidence="2">cr77_1</strain>
    </source>
</reference>
<protein>
    <recommendedName>
        <fullName evidence="3">ParB/Sulfiredoxin domain-containing protein</fullName>
    </recommendedName>
</protein>
<name>A0AAE7V3Y9_9CAUD</name>
<sequence>MLAKKDKNPRVIFEDSGITENRYICEGKIWNASTLITYCKEQKYPVFKLPLVGIDLSHLPWDIECLDDFIFHSLRIQKADTKYPIILDSYGRICDGYHRICKAILENKTEIDAIRIQKMPKPDGYEERS</sequence>
<dbReference type="Proteomes" id="UP000827562">
    <property type="component" value="Segment"/>
</dbReference>
<dbReference type="EMBL" id="MZ130482">
    <property type="protein sequence ID" value="QWM89788.1"/>
    <property type="molecule type" value="Genomic_DNA"/>
</dbReference>
<keyword evidence="2" id="KW-1185">Reference proteome</keyword>
<evidence type="ECO:0008006" key="3">
    <source>
        <dbReference type="Google" id="ProtNLM"/>
    </source>
</evidence>
<dbReference type="KEGG" id="vg:75692135"/>
<evidence type="ECO:0000313" key="1">
    <source>
        <dbReference type="EMBL" id="QWM89788.1"/>
    </source>
</evidence>